<keyword evidence="8" id="KW-0418">Kinase</keyword>
<dbReference type="PROSITE" id="PS00371">
    <property type="entry name" value="PTS_EIIA_TYPE_1_HIS"/>
    <property type="match status" value="1"/>
</dbReference>
<name>A0A0R1UMT3_9LACO</name>
<feature type="domain" description="PTS EIIC type-1" evidence="20">
    <location>
        <begin position="109"/>
        <end position="478"/>
    </location>
</feature>
<evidence type="ECO:0000259" key="19">
    <source>
        <dbReference type="PROSITE" id="PS51098"/>
    </source>
</evidence>
<feature type="transmembrane region" description="Helical" evidence="17">
    <location>
        <begin position="148"/>
        <end position="167"/>
    </location>
</feature>
<feature type="transmembrane region" description="Helical" evidence="17">
    <location>
        <begin position="107"/>
        <end position="128"/>
    </location>
</feature>
<dbReference type="InterPro" id="IPR018113">
    <property type="entry name" value="PTrfase_EIIB_Cys"/>
</dbReference>
<evidence type="ECO:0000256" key="1">
    <source>
        <dbReference type="ARBA" id="ARBA00004651"/>
    </source>
</evidence>
<feature type="transmembrane region" description="Helical" evidence="17">
    <location>
        <begin position="445"/>
        <end position="466"/>
    </location>
</feature>
<dbReference type="InterPro" id="IPR050558">
    <property type="entry name" value="PTS_Sugar-Specific_Components"/>
</dbReference>
<dbReference type="RefSeq" id="WP_056995608.1">
    <property type="nucleotide sequence ID" value="NZ_AZGC01000033.1"/>
</dbReference>
<evidence type="ECO:0000256" key="7">
    <source>
        <dbReference type="ARBA" id="ARBA00022692"/>
    </source>
</evidence>
<dbReference type="PROSITE" id="PS51098">
    <property type="entry name" value="PTS_EIIB_TYPE_1"/>
    <property type="match status" value="1"/>
</dbReference>
<feature type="transmembrane region" description="Helical" evidence="17">
    <location>
        <begin position="400"/>
        <end position="433"/>
    </location>
</feature>
<keyword evidence="22" id="KW-1185">Reference proteome</keyword>
<dbReference type="GO" id="GO:0008982">
    <property type="term" value="F:protein-N(PI)-phosphohistidine-sugar phosphotransferase activity"/>
    <property type="evidence" value="ECO:0007669"/>
    <property type="project" value="InterPro"/>
</dbReference>
<dbReference type="PROSITE" id="PS01035">
    <property type="entry name" value="PTS_EIIB_TYPE_1_CYS"/>
    <property type="match status" value="1"/>
</dbReference>
<dbReference type="NCBIfam" id="TIGR01995">
    <property type="entry name" value="PTS-II-ABC-beta"/>
    <property type="match status" value="1"/>
</dbReference>
<dbReference type="GO" id="GO:0015771">
    <property type="term" value="P:trehalose transport"/>
    <property type="evidence" value="ECO:0007669"/>
    <property type="project" value="TreeGrafter"/>
</dbReference>
<dbReference type="PROSITE" id="PS51093">
    <property type="entry name" value="PTS_EIIA_TYPE_1"/>
    <property type="match status" value="1"/>
</dbReference>
<dbReference type="Gene3D" id="2.70.70.10">
    <property type="entry name" value="Glucose Permease (Domain IIA)"/>
    <property type="match status" value="1"/>
</dbReference>
<feature type="transmembrane region" description="Helical" evidence="17">
    <location>
        <begin position="306"/>
        <end position="331"/>
    </location>
</feature>
<keyword evidence="7 17" id="KW-0812">Transmembrane</keyword>
<dbReference type="Pfam" id="PF02378">
    <property type="entry name" value="PTS_EIIC"/>
    <property type="match status" value="1"/>
</dbReference>
<evidence type="ECO:0000256" key="12">
    <source>
        <dbReference type="ARBA" id="ARBA00045139"/>
    </source>
</evidence>
<comment type="function">
    <text evidence="12">The phosphoenolpyruvate-dependent sugar phosphotransferase system (sugar PTS), a major carbohydrate active transport system, catalyzes the phosphorylation of incoming sugar substrates concomitantly with their translocation across the cell membrane. This system is involved in sucrose transport.</text>
</comment>
<dbReference type="NCBIfam" id="TIGR00830">
    <property type="entry name" value="PTBA"/>
    <property type="match status" value="1"/>
</dbReference>
<dbReference type="PANTHER" id="PTHR30175:SF1">
    <property type="entry name" value="PTS SYSTEM ARBUTIN-, CELLOBIOSE-, AND SALICIN-SPECIFIC EIIBC COMPONENT-RELATED"/>
    <property type="match status" value="1"/>
</dbReference>
<dbReference type="InterPro" id="IPR011297">
    <property type="entry name" value="PTS_IIABC_b_glu"/>
</dbReference>
<evidence type="ECO:0000256" key="17">
    <source>
        <dbReference type="SAM" id="Phobius"/>
    </source>
</evidence>
<evidence type="ECO:0000256" key="5">
    <source>
        <dbReference type="ARBA" id="ARBA00022679"/>
    </source>
</evidence>
<feature type="transmembrane region" description="Helical" evidence="17">
    <location>
        <begin position="219"/>
        <end position="242"/>
    </location>
</feature>
<feature type="domain" description="PTS EIIA type-1" evidence="18">
    <location>
        <begin position="533"/>
        <end position="637"/>
    </location>
</feature>
<evidence type="ECO:0000256" key="9">
    <source>
        <dbReference type="ARBA" id="ARBA00022989"/>
    </source>
</evidence>
<comment type="catalytic activity">
    <reaction evidence="13">
        <text>N(pros)-phospho-L-histidyl-[protein](out) + sucrose = sucrose 6(G)-phosphate(in) + L-histidyl-[protein]</text>
        <dbReference type="Rhea" id="RHEA:49236"/>
        <dbReference type="Rhea" id="RHEA-COMP:9745"/>
        <dbReference type="Rhea" id="RHEA-COMP:9746"/>
        <dbReference type="ChEBI" id="CHEBI:17992"/>
        <dbReference type="ChEBI" id="CHEBI:29979"/>
        <dbReference type="ChEBI" id="CHEBI:64837"/>
        <dbReference type="ChEBI" id="CHEBI:91002"/>
        <dbReference type="EC" id="2.7.1.211"/>
    </reaction>
</comment>
<dbReference type="EC" id="2.7.1.211" evidence="11"/>
<dbReference type="AlphaFoldDB" id="A0A0R1UMT3"/>
<proteinExistence type="predicted"/>
<evidence type="ECO:0000256" key="11">
    <source>
        <dbReference type="ARBA" id="ARBA00044053"/>
    </source>
</evidence>
<dbReference type="Proteomes" id="UP000051084">
    <property type="component" value="Unassembled WGS sequence"/>
</dbReference>
<evidence type="ECO:0000256" key="15">
    <source>
        <dbReference type="ARBA" id="ARBA00081008"/>
    </source>
</evidence>
<evidence type="ECO:0000256" key="6">
    <source>
        <dbReference type="ARBA" id="ARBA00022683"/>
    </source>
</evidence>
<evidence type="ECO:0000256" key="14">
    <source>
        <dbReference type="ARBA" id="ARBA00074554"/>
    </source>
</evidence>
<feature type="transmembrane region" description="Helical" evidence="17">
    <location>
        <begin position="179"/>
        <end position="199"/>
    </location>
</feature>
<dbReference type="FunFam" id="3.30.1360.60:FF:000001">
    <property type="entry name" value="PTS system glucose-specific IIBC component PtsG"/>
    <property type="match status" value="1"/>
</dbReference>
<evidence type="ECO:0000256" key="2">
    <source>
        <dbReference type="ARBA" id="ARBA00022448"/>
    </source>
</evidence>
<dbReference type="SUPFAM" id="SSF55604">
    <property type="entry name" value="Glucose permease domain IIB"/>
    <property type="match status" value="1"/>
</dbReference>
<dbReference type="InterPro" id="IPR036878">
    <property type="entry name" value="Glu_permease_IIB"/>
</dbReference>
<keyword evidence="2" id="KW-0813">Transport</keyword>
<dbReference type="Pfam" id="PF00358">
    <property type="entry name" value="PTS_EIIA_1"/>
    <property type="match status" value="1"/>
</dbReference>
<dbReference type="FunFam" id="2.70.70.10:FF:000001">
    <property type="entry name" value="PTS system glucose-specific IIA component"/>
    <property type="match status" value="1"/>
</dbReference>
<gene>
    <name evidence="21" type="ORF">FC21_GL001310</name>
</gene>
<reference evidence="21 22" key="1">
    <citation type="journal article" date="2015" name="Genome Announc.">
        <title>Expanding the biotechnology potential of lactobacilli through comparative genomics of 213 strains and associated genera.</title>
        <authorList>
            <person name="Sun Z."/>
            <person name="Harris H.M."/>
            <person name="McCann A."/>
            <person name="Guo C."/>
            <person name="Argimon S."/>
            <person name="Zhang W."/>
            <person name="Yang X."/>
            <person name="Jeffery I.B."/>
            <person name="Cooney J.C."/>
            <person name="Kagawa T.F."/>
            <person name="Liu W."/>
            <person name="Song Y."/>
            <person name="Salvetti E."/>
            <person name="Wrobel A."/>
            <person name="Rasinkangas P."/>
            <person name="Parkhill J."/>
            <person name="Rea M.C."/>
            <person name="O'Sullivan O."/>
            <person name="Ritari J."/>
            <person name="Douillard F.P."/>
            <person name="Paul Ross R."/>
            <person name="Yang R."/>
            <person name="Briner A.E."/>
            <person name="Felis G.E."/>
            <person name="de Vos W.M."/>
            <person name="Barrangou R."/>
            <person name="Klaenhammer T.R."/>
            <person name="Caufield P.W."/>
            <person name="Cui Y."/>
            <person name="Zhang H."/>
            <person name="O'Toole P.W."/>
        </authorList>
    </citation>
    <scope>NUCLEOTIDE SEQUENCE [LARGE SCALE GENOMIC DNA]</scope>
    <source>
        <strain evidence="21 22">DSM 18793</strain>
    </source>
</reference>
<dbReference type="CDD" id="cd00212">
    <property type="entry name" value="PTS_IIB_glc"/>
    <property type="match status" value="1"/>
</dbReference>
<dbReference type="GO" id="GO:0090589">
    <property type="term" value="F:protein-phosphocysteine-trehalose phosphotransferase system transporter activity"/>
    <property type="evidence" value="ECO:0007669"/>
    <property type="project" value="TreeGrafter"/>
</dbReference>
<evidence type="ECO:0000259" key="20">
    <source>
        <dbReference type="PROSITE" id="PS51103"/>
    </source>
</evidence>
<dbReference type="STRING" id="417373.GCA_001570685_00977"/>
<feature type="domain" description="PTS EIIB type-1" evidence="19">
    <location>
        <begin position="7"/>
        <end position="89"/>
    </location>
</feature>
<feature type="transmembrane region" description="Helical" evidence="17">
    <location>
        <begin position="279"/>
        <end position="299"/>
    </location>
</feature>
<dbReference type="GO" id="GO:0009401">
    <property type="term" value="P:phosphoenolpyruvate-dependent sugar phosphotransferase system"/>
    <property type="evidence" value="ECO:0007669"/>
    <property type="project" value="UniProtKB-KW"/>
</dbReference>
<dbReference type="InterPro" id="IPR003352">
    <property type="entry name" value="PTS_EIIC"/>
</dbReference>
<evidence type="ECO:0000256" key="16">
    <source>
        <dbReference type="PROSITE-ProRule" id="PRU00421"/>
    </source>
</evidence>
<dbReference type="Pfam" id="PF00367">
    <property type="entry name" value="PTS_EIIB"/>
    <property type="match status" value="1"/>
</dbReference>
<keyword evidence="9 17" id="KW-1133">Transmembrane helix</keyword>
<evidence type="ECO:0000256" key="3">
    <source>
        <dbReference type="ARBA" id="ARBA00022475"/>
    </source>
</evidence>
<dbReference type="PATRIC" id="fig|1423742.4.peg.1359"/>
<organism evidence="21 22">
    <name type="scientific">Limosilactobacillus equigenerosi DSM 18793 = JCM 14505</name>
    <dbReference type="NCBI Taxonomy" id="1423742"/>
    <lineage>
        <taxon>Bacteria</taxon>
        <taxon>Bacillati</taxon>
        <taxon>Bacillota</taxon>
        <taxon>Bacilli</taxon>
        <taxon>Lactobacillales</taxon>
        <taxon>Lactobacillaceae</taxon>
        <taxon>Limosilactobacillus</taxon>
    </lineage>
</organism>
<evidence type="ECO:0000256" key="4">
    <source>
        <dbReference type="ARBA" id="ARBA00022597"/>
    </source>
</evidence>
<dbReference type="PANTHER" id="PTHR30175">
    <property type="entry name" value="PHOSPHOTRANSFERASE SYSTEM TRANSPORT PROTEIN"/>
    <property type="match status" value="1"/>
</dbReference>
<evidence type="ECO:0000256" key="8">
    <source>
        <dbReference type="ARBA" id="ARBA00022777"/>
    </source>
</evidence>
<dbReference type="Gene3D" id="3.30.1360.60">
    <property type="entry name" value="Glucose permease domain IIB"/>
    <property type="match status" value="1"/>
</dbReference>
<keyword evidence="6" id="KW-0598">Phosphotransferase system</keyword>
<evidence type="ECO:0000313" key="21">
    <source>
        <dbReference type="EMBL" id="KRL94577.1"/>
    </source>
</evidence>
<keyword evidence="3" id="KW-1003">Cell membrane</keyword>
<accession>A0A0R1UMT3</accession>
<evidence type="ECO:0000259" key="18">
    <source>
        <dbReference type="PROSITE" id="PS51093"/>
    </source>
</evidence>
<protein>
    <recommendedName>
        <fullName evidence="14">PTS system sucrose-specific EIIBCA component</fullName>
        <ecNumber evidence="11">2.7.1.211</ecNumber>
    </recommendedName>
    <alternativeName>
        <fullName evidence="15">EIIBCA-Scr</fullName>
    </alternativeName>
</protein>
<dbReference type="EMBL" id="AZGC01000033">
    <property type="protein sequence ID" value="KRL94577.1"/>
    <property type="molecule type" value="Genomic_DNA"/>
</dbReference>
<comment type="subcellular location">
    <subcellularLocation>
        <location evidence="1">Cell membrane</location>
        <topology evidence="1">Multi-pass membrane protein</topology>
    </subcellularLocation>
</comment>
<keyword evidence="10 17" id="KW-0472">Membrane</keyword>
<comment type="caution">
    <text evidence="21">The sequence shown here is derived from an EMBL/GenBank/DDBJ whole genome shotgun (WGS) entry which is preliminary data.</text>
</comment>
<sequence>MADHGYRDLAQFIIDNVGGKSNIVSVVHCTTRLRFKLKDEAKANDDALKANDGVVTVVKAGGQYQVVIGTHVDKVYDDVLAVGGLSGGGQVADDYEDKENMSLVDRFIDLISGIFTPFLGVMAAAGMIQGLTSAMGSFGWISQNSGTYNILYGTGNAFFYFLPLVLGITAARKFNVNEFVGMAIGGAMVYPKILALYNSKTVLMTLFKGSVLASPIHATFFKIPVILMDYSSTVIPIILAIWFASYVQKLMMKLIPGVVQLFLVPFGVLLITVPVTFLVIGPVATWAADLIAAIIQAVINFSPVVAALLVGGFWQILVMFGVHWGIVAAFYTELSTQGWDQMFLFSVAVCFSQIGVVTAIIFQTKNPKTKAIAVPALISGIFGVTEPAIYGVTLPRKRSFILSCLGGAIGAVPFALGGVKAFSMAGMGVFAFPMVIGKTNVTSSLIWWLAAVIVSYVAGLSLQLLFGKSAVDTPEELAKLQADAVTEVGAQAANVKEQAVKQQVQAAMAADKAATQLNAPVSGQVVPLAEVKDEVFSSGAMGQGIAILPSDGILRAPADGKIALVFPTGHAVGMNTDAGAEVLMHIGMDTVNLEGRGFETLVEKDQVVKAGDPLVKFDLQVIKEAGYETTTIMVITNSNQYHEITPVAQGNVTTTDTVLTLD</sequence>
<dbReference type="OrthoDB" id="9769191at2"/>
<dbReference type="InterPro" id="IPR011055">
    <property type="entry name" value="Dup_hybrid_motif"/>
</dbReference>
<dbReference type="GO" id="GO:0005886">
    <property type="term" value="C:plasma membrane"/>
    <property type="evidence" value="ECO:0007669"/>
    <property type="project" value="UniProtKB-SubCell"/>
</dbReference>
<feature type="active site" description="Phosphocysteine intermediate; for EIIB activity" evidence="16">
    <location>
        <position position="29"/>
    </location>
</feature>
<dbReference type="SUPFAM" id="SSF51261">
    <property type="entry name" value="Duplicated hybrid motif"/>
    <property type="match status" value="1"/>
</dbReference>
<dbReference type="GO" id="GO:0016301">
    <property type="term" value="F:kinase activity"/>
    <property type="evidence" value="ECO:0007669"/>
    <property type="project" value="UniProtKB-KW"/>
</dbReference>
<evidence type="ECO:0000256" key="10">
    <source>
        <dbReference type="ARBA" id="ARBA00023136"/>
    </source>
</evidence>
<dbReference type="InterPro" id="IPR001996">
    <property type="entry name" value="PTS_IIB_1"/>
</dbReference>
<evidence type="ECO:0000313" key="22">
    <source>
        <dbReference type="Proteomes" id="UP000051084"/>
    </source>
</evidence>
<feature type="transmembrane region" description="Helical" evidence="17">
    <location>
        <begin position="254"/>
        <end position="273"/>
    </location>
</feature>
<evidence type="ECO:0000256" key="13">
    <source>
        <dbReference type="ARBA" id="ARBA00048931"/>
    </source>
</evidence>
<feature type="transmembrane region" description="Helical" evidence="17">
    <location>
        <begin position="374"/>
        <end position="394"/>
    </location>
</feature>
<dbReference type="PROSITE" id="PS51103">
    <property type="entry name" value="PTS_EIIC_TYPE_1"/>
    <property type="match status" value="1"/>
</dbReference>
<keyword evidence="5 21" id="KW-0808">Transferase</keyword>
<keyword evidence="4" id="KW-0762">Sugar transport</keyword>
<feature type="transmembrane region" description="Helical" evidence="17">
    <location>
        <begin position="343"/>
        <end position="362"/>
    </location>
</feature>
<dbReference type="InterPro" id="IPR013013">
    <property type="entry name" value="PTS_EIIC_1"/>
</dbReference>
<dbReference type="InterPro" id="IPR001127">
    <property type="entry name" value="PTS_EIIA_1_perm"/>
</dbReference>